<comment type="similarity">
    <text evidence="2 13">Belongs to the class-II aminoacyl-tRNA synthetase family.</text>
</comment>
<dbReference type="InterPro" id="IPR002313">
    <property type="entry name" value="Lys-tRNA-ligase_II"/>
</dbReference>
<name>A0A084GQV8_METID</name>
<keyword evidence="6 13" id="KW-0479">Metal-binding</keyword>
<evidence type="ECO:0000256" key="6">
    <source>
        <dbReference type="ARBA" id="ARBA00022723"/>
    </source>
</evidence>
<comment type="subunit">
    <text evidence="3 13">Homodimer.</text>
</comment>
<evidence type="ECO:0000256" key="14">
    <source>
        <dbReference type="RuleBase" id="RU000336"/>
    </source>
</evidence>
<organism evidence="16 17">
    <name type="scientific">Metabacillus indicus</name>
    <name type="common">Bacillus indicus</name>
    <dbReference type="NCBI Taxonomy" id="246786"/>
    <lineage>
        <taxon>Bacteria</taxon>
        <taxon>Bacillati</taxon>
        <taxon>Bacillota</taxon>
        <taxon>Bacilli</taxon>
        <taxon>Bacillales</taxon>
        <taxon>Bacillaceae</taxon>
        <taxon>Metabacillus</taxon>
    </lineage>
</organism>
<keyword evidence="10 13" id="KW-0648">Protein biosynthesis</keyword>
<dbReference type="InterPro" id="IPR006195">
    <property type="entry name" value="aa-tRNA-synth_II"/>
</dbReference>
<comment type="caution">
    <text evidence="16">The sequence shown here is derived from an EMBL/GenBank/DDBJ whole genome shotgun (WGS) entry which is preliminary data.</text>
</comment>
<feature type="binding site" evidence="13">
    <location>
        <position position="417"/>
    </location>
    <ligand>
        <name>Mg(2+)</name>
        <dbReference type="ChEBI" id="CHEBI:18420"/>
        <label>1</label>
    </ligand>
</feature>
<evidence type="ECO:0000256" key="3">
    <source>
        <dbReference type="ARBA" id="ARBA00011738"/>
    </source>
</evidence>
<dbReference type="InterPro" id="IPR004365">
    <property type="entry name" value="NA-bd_OB_tRNA"/>
</dbReference>
<comment type="catalytic activity">
    <reaction evidence="12 13 14">
        <text>tRNA(Lys) + L-lysine + ATP = L-lysyl-tRNA(Lys) + AMP + diphosphate</text>
        <dbReference type="Rhea" id="RHEA:20792"/>
        <dbReference type="Rhea" id="RHEA-COMP:9696"/>
        <dbReference type="Rhea" id="RHEA-COMP:9697"/>
        <dbReference type="ChEBI" id="CHEBI:30616"/>
        <dbReference type="ChEBI" id="CHEBI:32551"/>
        <dbReference type="ChEBI" id="CHEBI:33019"/>
        <dbReference type="ChEBI" id="CHEBI:78442"/>
        <dbReference type="ChEBI" id="CHEBI:78529"/>
        <dbReference type="ChEBI" id="CHEBI:456215"/>
        <dbReference type="EC" id="6.1.1.6"/>
    </reaction>
</comment>
<dbReference type="InterPro" id="IPR004364">
    <property type="entry name" value="Aa-tRNA-synt_II"/>
</dbReference>
<comment type="subcellular location">
    <subcellularLocation>
        <location evidence="1 13">Cytoplasm</location>
    </subcellularLocation>
</comment>
<sequence>MSNEELTHEELNDQLKVRREKLSVLREKGLDPFGKRFERTGYTAQLVREYGEISKEDLEERSISVTLAGRIMTKRGKGKAGFAHVKDIEGQIQIYVRKDAVGDEQYELFNTADLGDIVGVTGVMFKTKVGELSIKATSFELLTKSLRPLPDKFHGLKDIEQRYRQRYLDLIMNDESKSTFIARSKIIQSMRRYLDQNGYLEVETPTMHTIAGGASARPFVTHHNALDMQLYMRIAIELHLKRLIVGGLEKVYEIGRVYRNEGISTRHNPEFTMIELYEAYADYKDIMSLTENLIAHIAKEVTGSTKITYGEHEIDLQPEWKRLHMVDAIKERTGVDFWAEMSVEDARAHAAEHDVEINKNMTVGHIINEFFEQKVEEHLIEPTFIYGHPVEISPLAKKNDEDPRFTDRFELFIVAREHANAFTELNDPIDQKERFEAQLQEREQGNDEAHMMDEDFIEALEYGMPPTGGLGIGIDRVVMLLTNSASIRDVLLFPHMRHR</sequence>
<reference evidence="16 17" key="1">
    <citation type="journal article" date="2005" name="Int. J. Syst. Evol. Microbiol.">
        <title>Bacillus cibi sp. nov., isolated from jeotgal, a traditional Korean fermented seafood.</title>
        <authorList>
            <person name="Yoon J.H."/>
            <person name="Lee C.H."/>
            <person name="Oh T.K."/>
        </authorList>
    </citation>
    <scope>NUCLEOTIDE SEQUENCE [LARGE SCALE GENOMIC DNA]</scope>
    <source>
        <strain evidence="16 17">DSM 16189</strain>
    </source>
</reference>
<keyword evidence="11 13" id="KW-0030">Aminoacyl-tRNA synthetase</keyword>
<evidence type="ECO:0000256" key="7">
    <source>
        <dbReference type="ARBA" id="ARBA00022741"/>
    </source>
</evidence>
<dbReference type="Gene3D" id="2.40.50.140">
    <property type="entry name" value="Nucleic acid-binding proteins"/>
    <property type="match status" value="1"/>
</dbReference>
<dbReference type="NCBIfam" id="TIGR00499">
    <property type="entry name" value="lysS_bact"/>
    <property type="match status" value="1"/>
</dbReference>
<keyword evidence="5 13" id="KW-0436">Ligase</keyword>
<dbReference type="HAMAP" id="MF_00252">
    <property type="entry name" value="Lys_tRNA_synth_class2"/>
    <property type="match status" value="1"/>
</dbReference>
<dbReference type="OrthoDB" id="9801152at2"/>
<dbReference type="Gene3D" id="3.30.930.10">
    <property type="entry name" value="Bira Bifunctional Protein, Domain 2"/>
    <property type="match status" value="1"/>
</dbReference>
<dbReference type="FunFam" id="3.30.930.10:FF:000001">
    <property type="entry name" value="Lysine--tRNA ligase"/>
    <property type="match status" value="1"/>
</dbReference>
<dbReference type="InterPro" id="IPR012340">
    <property type="entry name" value="NA-bd_OB-fold"/>
</dbReference>
<dbReference type="GO" id="GO:0000287">
    <property type="term" value="F:magnesium ion binding"/>
    <property type="evidence" value="ECO:0007669"/>
    <property type="project" value="UniProtKB-UniRule"/>
</dbReference>
<keyword evidence="4 13" id="KW-0963">Cytoplasm</keyword>
<dbReference type="Pfam" id="PF01336">
    <property type="entry name" value="tRNA_anti-codon"/>
    <property type="match status" value="1"/>
</dbReference>
<evidence type="ECO:0000259" key="15">
    <source>
        <dbReference type="PROSITE" id="PS50862"/>
    </source>
</evidence>
<dbReference type="GO" id="GO:0016740">
    <property type="term" value="F:transferase activity"/>
    <property type="evidence" value="ECO:0007669"/>
    <property type="project" value="UniProtKB-ARBA"/>
</dbReference>
<proteinExistence type="inferred from homology"/>
<dbReference type="SUPFAM" id="SSF50249">
    <property type="entry name" value="Nucleic acid-binding proteins"/>
    <property type="match status" value="1"/>
</dbReference>
<accession>A0A084GQV8</accession>
<dbReference type="PIRSF" id="PIRSF039101">
    <property type="entry name" value="LysRS2"/>
    <property type="match status" value="1"/>
</dbReference>
<dbReference type="PROSITE" id="PS50862">
    <property type="entry name" value="AA_TRNA_LIGASE_II"/>
    <property type="match status" value="1"/>
</dbReference>
<dbReference type="PANTHER" id="PTHR42918">
    <property type="entry name" value="LYSYL-TRNA SYNTHETASE"/>
    <property type="match status" value="1"/>
</dbReference>
<dbReference type="GO" id="GO:0000049">
    <property type="term" value="F:tRNA binding"/>
    <property type="evidence" value="ECO:0007669"/>
    <property type="project" value="TreeGrafter"/>
</dbReference>
<evidence type="ECO:0000313" key="17">
    <source>
        <dbReference type="Proteomes" id="UP000028549"/>
    </source>
</evidence>
<dbReference type="PANTHER" id="PTHR42918:SF15">
    <property type="entry name" value="LYSINE--TRNA LIGASE, CHLOROPLASTIC_MITOCHONDRIAL"/>
    <property type="match status" value="1"/>
</dbReference>
<dbReference type="AlphaFoldDB" id="A0A084GQV8"/>
<protein>
    <recommendedName>
        <fullName evidence="13">Lysine--tRNA ligase</fullName>
        <ecNumber evidence="13">6.1.1.6</ecNumber>
    </recommendedName>
    <alternativeName>
        <fullName evidence="13">Lysyl-tRNA synthetase</fullName>
        <shortName evidence="13">LysRS</shortName>
    </alternativeName>
</protein>
<dbReference type="InterPro" id="IPR018149">
    <property type="entry name" value="Lys-tRNA-synth_II_C"/>
</dbReference>
<dbReference type="GO" id="GO:0005829">
    <property type="term" value="C:cytosol"/>
    <property type="evidence" value="ECO:0007669"/>
    <property type="project" value="TreeGrafter"/>
</dbReference>
<keyword evidence="7 13" id="KW-0547">Nucleotide-binding</keyword>
<evidence type="ECO:0000256" key="13">
    <source>
        <dbReference type="HAMAP-Rule" id="MF_00252"/>
    </source>
</evidence>
<dbReference type="Proteomes" id="UP000028549">
    <property type="component" value="Unassembled WGS sequence"/>
</dbReference>
<feature type="domain" description="Aminoacyl-transfer RNA synthetases class-II family profile" evidence="15">
    <location>
        <begin position="183"/>
        <end position="494"/>
    </location>
</feature>
<dbReference type="RefSeq" id="WP_029286122.1">
    <property type="nucleotide sequence ID" value="NZ_CP176757.1"/>
</dbReference>
<dbReference type="SUPFAM" id="SSF55681">
    <property type="entry name" value="Class II aaRS and biotin synthetases"/>
    <property type="match status" value="1"/>
</dbReference>
<dbReference type="NCBIfam" id="NF001756">
    <property type="entry name" value="PRK00484.1"/>
    <property type="match status" value="1"/>
</dbReference>
<dbReference type="Pfam" id="PF00152">
    <property type="entry name" value="tRNA-synt_2"/>
    <property type="match status" value="1"/>
</dbReference>
<evidence type="ECO:0000256" key="1">
    <source>
        <dbReference type="ARBA" id="ARBA00004496"/>
    </source>
</evidence>
<dbReference type="EC" id="6.1.1.6" evidence="13"/>
<dbReference type="CDD" id="cd04322">
    <property type="entry name" value="LysRS_N"/>
    <property type="match status" value="1"/>
</dbReference>
<evidence type="ECO:0000256" key="12">
    <source>
        <dbReference type="ARBA" id="ARBA00048573"/>
    </source>
</evidence>
<feature type="binding site" evidence="13">
    <location>
        <position position="410"/>
    </location>
    <ligand>
        <name>Mg(2+)</name>
        <dbReference type="ChEBI" id="CHEBI:18420"/>
        <label>1</label>
    </ligand>
</feature>
<evidence type="ECO:0000256" key="11">
    <source>
        <dbReference type="ARBA" id="ARBA00023146"/>
    </source>
</evidence>
<gene>
    <name evidence="13" type="primary">lysS</name>
    <name evidence="16" type="ORF">GS18_0214935</name>
</gene>
<evidence type="ECO:0000256" key="8">
    <source>
        <dbReference type="ARBA" id="ARBA00022840"/>
    </source>
</evidence>
<dbReference type="GO" id="GO:0140096">
    <property type="term" value="F:catalytic activity, acting on a protein"/>
    <property type="evidence" value="ECO:0007669"/>
    <property type="project" value="UniProtKB-ARBA"/>
</dbReference>
<evidence type="ECO:0000256" key="4">
    <source>
        <dbReference type="ARBA" id="ARBA00022490"/>
    </source>
</evidence>
<dbReference type="GO" id="GO:0006430">
    <property type="term" value="P:lysyl-tRNA aminoacylation"/>
    <property type="evidence" value="ECO:0007669"/>
    <property type="project" value="UniProtKB-UniRule"/>
</dbReference>
<keyword evidence="8 13" id="KW-0067">ATP-binding</keyword>
<dbReference type="GO" id="GO:0005524">
    <property type="term" value="F:ATP binding"/>
    <property type="evidence" value="ECO:0007669"/>
    <property type="project" value="UniProtKB-UniRule"/>
</dbReference>
<comment type="cofactor">
    <cofactor evidence="13 14">
        <name>Mg(2+)</name>
        <dbReference type="ChEBI" id="CHEBI:18420"/>
    </cofactor>
    <text evidence="13 14">Binds 3 Mg(2+) ions per subunit.</text>
</comment>
<evidence type="ECO:0000256" key="2">
    <source>
        <dbReference type="ARBA" id="ARBA00008226"/>
    </source>
</evidence>
<dbReference type="InterPro" id="IPR034762">
    <property type="entry name" value="Lys-tRNA-ligase_II_bac/euk"/>
</dbReference>
<evidence type="ECO:0000256" key="9">
    <source>
        <dbReference type="ARBA" id="ARBA00022842"/>
    </source>
</evidence>
<dbReference type="InterPro" id="IPR045864">
    <property type="entry name" value="aa-tRNA-synth_II/BPL/LPL"/>
</dbReference>
<dbReference type="GO" id="GO:0004824">
    <property type="term" value="F:lysine-tRNA ligase activity"/>
    <property type="evidence" value="ECO:0007669"/>
    <property type="project" value="UniProtKB-UniRule"/>
</dbReference>
<dbReference type="STRING" id="246786.GS18_0214935"/>
<keyword evidence="17" id="KW-1185">Reference proteome</keyword>
<dbReference type="PRINTS" id="PR00982">
    <property type="entry name" value="TRNASYNTHLYS"/>
</dbReference>
<evidence type="ECO:0000256" key="5">
    <source>
        <dbReference type="ARBA" id="ARBA00022598"/>
    </source>
</evidence>
<keyword evidence="9 13" id="KW-0460">Magnesium</keyword>
<feature type="binding site" evidence="13">
    <location>
        <position position="417"/>
    </location>
    <ligand>
        <name>Mg(2+)</name>
        <dbReference type="ChEBI" id="CHEBI:18420"/>
        <label>2</label>
    </ligand>
</feature>
<dbReference type="FunFam" id="2.40.50.140:FF:000024">
    <property type="entry name" value="Lysine--tRNA ligase"/>
    <property type="match status" value="1"/>
</dbReference>
<dbReference type="InterPro" id="IPR044136">
    <property type="entry name" value="Lys-tRNA-ligase_II_N"/>
</dbReference>
<dbReference type="CDD" id="cd00775">
    <property type="entry name" value="LysRS_core"/>
    <property type="match status" value="1"/>
</dbReference>
<evidence type="ECO:0000313" key="16">
    <source>
        <dbReference type="EMBL" id="KEZ49720.1"/>
    </source>
</evidence>
<evidence type="ECO:0000256" key="10">
    <source>
        <dbReference type="ARBA" id="ARBA00022917"/>
    </source>
</evidence>
<dbReference type="EMBL" id="JNVC02000009">
    <property type="protein sequence ID" value="KEZ49720.1"/>
    <property type="molecule type" value="Genomic_DNA"/>
</dbReference>